<dbReference type="Gene3D" id="3.40.33.10">
    <property type="entry name" value="CAP"/>
    <property type="match status" value="1"/>
</dbReference>
<dbReference type="STRING" id="1476583.DEIPH_ctg066orf0013"/>
<name>A0A016QLF7_9DEIO</name>
<feature type="domain" description="BIG2" evidence="1">
    <location>
        <begin position="38"/>
        <end position="117"/>
    </location>
</feature>
<comment type="caution">
    <text evidence="2">The sequence shown here is derived from an EMBL/GenBank/DDBJ whole genome shotgun (WGS) entry which is preliminary data.</text>
</comment>
<feature type="domain" description="BIG2" evidence="1">
    <location>
        <begin position="228"/>
        <end position="306"/>
    </location>
</feature>
<dbReference type="InterPro" id="IPR014044">
    <property type="entry name" value="CAP_dom"/>
</dbReference>
<dbReference type="InterPro" id="IPR008964">
    <property type="entry name" value="Invasin/intimin_cell_adhesion"/>
</dbReference>
<dbReference type="InterPro" id="IPR003343">
    <property type="entry name" value="Big_2"/>
</dbReference>
<evidence type="ECO:0000259" key="1">
    <source>
        <dbReference type="SMART" id="SM00635"/>
    </source>
</evidence>
<reference evidence="2 3" key="1">
    <citation type="submission" date="2014-03" db="EMBL/GenBank/DDBJ databases">
        <title>Draft genome sequence of Deinococcus phoenicis 1P10ME.</title>
        <authorList>
            <person name="Stepanov V.G."/>
            <person name="Vaishampayan P."/>
            <person name="Venkateswaran K."/>
            <person name="Fox G.E."/>
        </authorList>
    </citation>
    <scope>NUCLEOTIDE SEQUENCE [LARGE SCALE GENOMIC DNA]</scope>
    <source>
        <strain evidence="2 3">1P10ME</strain>
    </source>
</reference>
<evidence type="ECO:0000313" key="2">
    <source>
        <dbReference type="EMBL" id="EYB66831.1"/>
    </source>
</evidence>
<dbReference type="CDD" id="cd05379">
    <property type="entry name" value="CAP_bacterial"/>
    <property type="match status" value="1"/>
</dbReference>
<dbReference type="eggNOG" id="COG5492">
    <property type="taxonomic scope" value="Bacteria"/>
</dbReference>
<dbReference type="Pfam" id="PF00188">
    <property type="entry name" value="CAP"/>
    <property type="match status" value="1"/>
</dbReference>
<dbReference type="PANTHER" id="PTHR31157">
    <property type="entry name" value="SCP DOMAIN-CONTAINING PROTEIN"/>
    <property type="match status" value="1"/>
</dbReference>
<dbReference type="Proteomes" id="UP000020492">
    <property type="component" value="Unassembled WGS sequence"/>
</dbReference>
<dbReference type="AlphaFoldDB" id="A0A016QLF7"/>
<dbReference type="Gene3D" id="2.60.40.1080">
    <property type="match status" value="3"/>
</dbReference>
<accession>A0A016QLF7</accession>
<organism evidence="2 3">
    <name type="scientific">Deinococcus phoenicis</name>
    <dbReference type="NCBI Taxonomy" id="1476583"/>
    <lineage>
        <taxon>Bacteria</taxon>
        <taxon>Thermotogati</taxon>
        <taxon>Deinococcota</taxon>
        <taxon>Deinococci</taxon>
        <taxon>Deinococcales</taxon>
        <taxon>Deinococcaceae</taxon>
        <taxon>Deinococcus</taxon>
    </lineage>
</organism>
<dbReference type="EMBL" id="JHAC01000062">
    <property type="protein sequence ID" value="EYB66831.1"/>
    <property type="molecule type" value="Genomic_DNA"/>
</dbReference>
<dbReference type="PANTHER" id="PTHR31157:SF1">
    <property type="entry name" value="SCP DOMAIN-CONTAINING PROTEIN"/>
    <property type="match status" value="1"/>
</dbReference>
<dbReference type="SMART" id="SM00635">
    <property type="entry name" value="BID_2"/>
    <property type="match status" value="3"/>
</dbReference>
<dbReference type="PATRIC" id="fig|1476583.3.peg.3146"/>
<dbReference type="SUPFAM" id="SSF49373">
    <property type="entry name" value="Invasin/intimin cell-adhesion fragments"/>
    <property type="match status" value="3"/>
</dbReference>
<keyword evidence="3" id="KW-1185">Reference proteome</keyword>
<proteinExistence type="predicted"/>
<dbReference type="SUPFAM" id="SSF55797">
    <property type="entry name" value="PR-1-like"/>
    <property type="match status" value="1"/>
</dbReference>
<sequence length="512" mass="51169">MALLLLSVTLAACEAGPSAPTADPTPQAPTTPQVPAPTVLEVTLTAGRTTLTAGETLPLVAAMRGTGAFDQTLRWTTSAEAVAAVDSQGRVTARSAGSATITATSVADPGKSARVTLTVTAAPPPAAPPPAAPAPAPTVTGVTVTPGSETLSVGGTLQLTATLSGTGAFDPSVKWTTSNGAVATVDAQGRLTARSAGSATITATSVADPSRSASATVTVKSTPAPAPTITGVTVTPSRAALTVGGTLTLTATVSGTGAFDQTVRWQTSNAAVATIDGGGVVRAVAAGTATLTAISSADPTRTAGVTLTVTAPPAPPTTPPTPGVFIPAVGAPVGSGDGSVTGTVYVTPSAQEIRMLELINEARTQGTVNGADVIRGSCVDGTFRPGTLKPLTYNGVSSHAARMHSVYMSVVRYEGHDETDRAAPSFYGATPGDRIARSYATYGKGVGYSGWGENVAAGYRTPEEVTVAWMKSSGHCQNMMRAGWTTMATGHHTSAPDAAAGRLGDSWTQIFN</sequence>
<feature type="domain" description="BIG2" evidence="1">
    <location>
        <begin position="138"/>
        <end position="214"/>
    </location>
</feature>
<dbReference type="eggNOG" id="COG2340">
    <property type="taxonomic scope" value="Bacteria"/>
</dbReference>
<evidence type="ECO:0000313" key="3">
    <source>
        <dbReference type="Proteomes" id="UP000020492"/>
    </source>
</evidence>
<dbReference type="Pfam" id="PF02368">
    <property type="entry name" value="Big_2"/>
    <property type="match status" value="3"/>
</dbReference>
<dbReference type="InterPro" id="IPR035940">
    <property type="entry name" value="CAP_sf"/>
</dbReference>
<protein>
    <recommendedName>
        <fullName evidence="1">BIG2 domain-containing protein</fullName>
    </recommendedName>
</protein>
<gene>
    <name evidence="2" type="ORF">DEIPH_ctg066orf0013</name>
</gene>